<dbReference type="InterPro" id="IPR050559">
    <property type="entry name" value="P-Pant_transferase_sf"/>
</dbReference>
<gene>
    <name evidence="3" type="primary">sfp_5</name>
    <name evidence="3" type="ORF">SDC9_126823</name>
</gene>
<protein>
    <submittedName>
        <fullName evidence="3">4'-phosphopantetheinyl transferase Sfp</fullName>
        <ecNumber evidence="3">2.7.8.7</ecNumber>
    </submittedName>
</protein>
<dbReference type="EMBL" id="VSSQ01029593">
    <property type="protein sequence ID" value="MPM79781.1"/>
    <property type="molecule type" value="Genomic_DNA"/>
</dbReference>
<dbReference type="SUPFAM" id="SSF56214">
    <property type="entry name" value="4'-phosphopantetheinyl transferase"/>
    <property type="match status" value="2"/>
</dbReference>
<dbReference type="Gene3D" id="3.90.470.20">
    <property type="entry name" value="4'-phosphopantetheinyl transferase domain"/>
    <property type="match status" value="2"/>
</dbReference>
<dbReference type="Pfam" id="PF01648">
    <property type="entry name" value="ACPS"/>
    <property type="match status" value="1"/>
</dbReference>
<sequence length="183" mass="20752">MAYMVSLLDDGKKAKIHKKNLNNKNVIQTLYANKIAKEKIADKLCIRAENVRFSFGKHSKPYLEDEKLWFNISHSGKMVAVVISEEPVGVDVERNFAFNPRLAKKICNNSEMRFLEKSSDKDSLLTKLWTIKESFLKASGEGITVNISDVICDTDQNCVTYCERTAPFFTKNINGYTVSVCVL</sequence>
<dbReference type="GO" id="GO:0008897">
    <property type="term" value="F:holo-[acyl-carrier-protein] synthase activity"/>
    <property type="evidence" value="ECO:0007669"/>
    <property type="project" value="UniProtKB-EC"/>
</dbReference>
<accession>A0A645CSA6</accession>
<keyword evidence="1 3" id="KW-0808">Transferase</keyword>
<name>A0A645CSA6_9ZZZZ</name>
<dbReference type="GO" id="GO:0019878">
    <property type="term" value="P:lysine biosynthetic process via aminoadipic acid"/>
    <property type="evidence" value="ECO:0007669"/>
    <property type="project" value="TreeGrafter"/>
</dbReference>
<reference evidence="3" key="1">
    <citation type="submission" date="2019-08" db="EMBL/GenBank/DDBJ databases">
        <authorList>
            <person name="Kucharzyk K."/>
            <person name="Murdoch R.W."/>
            <person name="Higgins S."/>
            <person name="Loffler F."/>
        </authorList>
    </citation>
    <scope>NUCLEOTIDE SEQUENCE</scope>
</reference>
<comment type="caution">
    <text evidence="3">The sequence shown here is derived from an EMBL/GenBank/DDBJ whole genome shotgun (WGS) entry which is preliminary data.</text>
</comment>
<evidence type="ECO:0000259" key="2">
    <source>
        <dbReference type="Pfam" id="PF01648"/>
    </source>
</evidence>
<organism evidence="3">
    <name type="scientific">bioreactor metagenome</name>
    <dbReference type="NCBI Taxonomy" id="1076179"/>
    <lineage>
        <taxon>unclassified sequences</taxon>
        <taxon>metagenomes</taxon>
        <taxon>ecological metagenomes</taxon>
    </lineage>
</organism>
<dbReference type="GO" id="GO:0000287">
    <property type="term" value="F:magnesium ion binding"/>
    <property type="evidence" value="ECO:0007669"/>
    <property type="project" value="InterPro"/>
</dbReference>
<dbReference type="EC" id="2.7.8.7" evidence="3"/>
<dbReference type="AlphaFoldDB" id="A0A645CSA6"/>
<proteinExistence type="predicted"/>
<evidence type="ECO:0000256" key="1">
    <source>
        <dbReference type="ARBA" id="ARBA00022679"/>
    </source>
</evidence>
<dbReference type="InterPro" id="IPR008278">
    <property type="entry name" value="4-PPantetheinyl_Trfase_dom"/>
</dbReference>
<dbReference type="PANTHER" id="PTHR12215">
    <property type="entry name" value="PHOSPHOPANTETHEINE TRANSFERASE"/>
    <property type="match status" value="1"/>
</dbReference>
<feature type="domain" description="4'-phosphopantetheinyl transferase" evidence="2">
    <location>
        <begin position="87"/>
        <end position="181"/>
    </location>
</feature>
<dbReference type="InterPro" id="IPR037143">
    <property type="entry name" value="4-PPantetheinyl_Trfase_dom_sf"/>
</dbReference>
<evidence type="ECO:0000313" key="3">
    <source>
        <dbReference type="EMBL" id="MPM79781.1"/>
    </source>
</evidence>
<dbReference type="PANTHER" id="PTHR12215:SF10">
    <property type="entry name" value="L-AMINOADIPATE-SEMIALDEHYDE DEHYDROGENASE-PHOSPHOPANTETHEINYL TRANSFERASE"/>
    <property type="match status" value="1"/>
</dbReference>
<dbReference type="GO" id="GO:0005829">
    <property type="term" value="C:cytosol"/>
    <property type="evidence" value="ECO:0007669"/>
    <property type="project" value="TreeGrafter"/>
</dbReference>